<comment type="subcellular location">
    <subcellularLocation>
        <location evidence="1">Cell projection</location>
    </subcellularLocation>
</comment>
<dbReference type="PROSITE" id="PS51257">
    <property type="entry name" value="PROKAR_LIPOPROTEIN"/>
    <property type="match status" value="1"/>
</dbReference>
<comment type="caution">
    <text evidence="5">The sequence shown here is derived from an EMBL/GenBank/DDBJ whole genome shotgun (WGS) entry which is preliminary data.</text>
</comment>
<dbReference type="Proteomes" id="UP001250656">
    <property type="component" value="Unassembled WGS sequence"/>
</dbReference>
<keyword evidence="3" id="KW-0732">Signal</keyword>
<feature type="chain" id="PRO_5047494546" evidence="3">
    <location>
        <begin position="27"/>
        <end position="703"/>
    </location>
</feature>
<dbReference type="CDD" id="cd00102">
    <property type="entry name" value="IPT"/>
    <property type="match status" value="1"/>
</dbReference>
<dbReference type="InterPro" id="IPR013783">
    <property type="entry name" value="Ig-like_fold"/>
</dbReference>
<keyword evidence="2" id="KW-0966">Cell projection</keyword>
<dbReference type="SMART" id="SM00429">
    <property type="entry name" value="IPT"/>
    <property type="match status" value="1"/>
</dbReference>
<evidence type="ECO:0000259" key="4">
    <source>
        <dbReference type="SMART" id="SM00429"/>
    </source>
</evidence>
<dbReference type="SMART" id="SM00710">
    <property type="entry name" value="PbH1"/>
    <property type="match status" value="6"/>
</dbReference>
<dbReference type="InterPro" id="IPR006626">
    <property type="entry name" value="PbH1"/>
</dbReference>
<evidence type="ECO:0000313" key="5">
    <source>
        <dbReference type="EMBL" id="MDT7827129.1"/>
    </source>
</evidence>
<dbReference type="InterPro" id="IPR014756">
    <property type="entry name" value="Ig_E-set"/>
</dbReference>
<feature type="signal peptide" evidence="3">
    <location>
        <begin position="1"/>
        <end position="26"/>
    </location>
</feature>
<accession>A0ABU3L071</accession>
<feature type="domain" description="IPT/TIG" evidence="4">
    <location>
        <begin position="47"/>
        <end position="127"/>
    </location>
</feature>
<dbReference type="Gene3D" id="2.60.40.10">
    <property type="entry name" value="Immunoglobulins"/>
    <property type="match status" value="1"/>
</dbReference>
<dbReference type="InterPro" id="IPR012334">
    <property type="entry name" value="Pectin_lyas_fold"/>
</dbReference>
<dbReference type="InterPro" id="IPR002909">
    <property type="entry name" value="IPT_dom"/>
</dbReference>
<dbReference type="EMBL" id="JAVTTP010000001">
    <property type="protein sequence ID" value="MDT7827129.1"/>
    <property type="molecule type" value="Genomic_DNA"/>
</dbReference>
<sequence>MKTVFKIERRSICRLLMIITVAGFMASSCSNDGGDGPMVDDDPVDLVPTITAISPSSGPVGTEVKITGTNFSSTGSDNEVTFNGAAATVNSGSTTQLVVDVPENATSGTVSVTVLGETVRGPSFTVITSDTSLCDQNEILENTVWEDKLPGDEIDYVVQCAISVKGNALLTIASGVIIAFEGDDSGIFTSEGGALKAVGTQNEPIKFLGTSGKNGVWKGIYFGSNHPENRLEHVTVMHAGRSASSQTGEKGAVQLSRDENSRATIVNCTITDNDGYGLFLTDESVLEGFSGNTISDNENAPVAIFFNQLGALDASTVYQGTAKNYIEVRENEIEDDIVNMPLLNIPYRFVESKKYSIKNTLNIAAGNTLEFTGGAGLRLGEQASDCADTSGALNATGTMDSPITFKGVTAGKGSWLGIGFNSSSPNNKLVYCNISDGGSSGIYNASDFAANITLQCESRVTIQNSTISNSAGFGIYMLDNDAELEGFELNEIVNNELAPLWMHLPQVDQLDSETSYAEGNGRPYIQIEGNAVTEADLTIKKLEVPYRIETEKSGRETYVERAITIEAGTILEFETGAGMVLGSPGVDCIPTTGSMNAQGTAEEPIVFRGAAEGQGTWLGIGINSSSSANQLSYCEISGGGSKQMYNAGGQGNIVIHCSGNLNIENCTIEDSGGWGIDFVQGGNSLSETETTFSNNALGNIASD</sequence>
<evidence type="ECO:0000313" key="6">
    <source>
        <dbReference type="Proteomes" id="UP001250656"/>
    </source>
</evidence>
<dbReference type="InterPro" id="IPR011050">
    <property type="entry name" value="Pectin_lyase_fold/virulence"/>
</dbReference>
<evidence type="ECO:0000256" key="3">
    <source>
        <dbReference type="SAM" id="SignalP"/>
    </source>
</evidence>
<gene>
    <name evidence="5" type="ORF">RQM65_00435</name>
</gene>
<name>A0ABU3L071_9FLAO</name>
<organism evidence="5 6">
    <name type="scientific">Pricia mediterranea</name>
    <dbReference type="NCBI Taxonomy" id="3076079"/>
    <lineage>
        <taxon>Bacteria</taxon>
        <taxon>Pseudomonadati</taxon>
        <taxon>Bacteroidota</taxon>
        <taxon>Flavobacteriia</taxon>
        <taxon>Flavobacteriales</taxon>
        <taxon>Flavobacteriaceae</taxon>
        <taxon>Pricia</taxon>
    </lineage>
</organism>
<evidence type="ECO:0000256" key="2">
    <source>
        <dbReference type="ARBA" id="ARBA00023273"/>
    </source>
</evidence>
<evidence type="ECO:0000256" key="1">
    <source>
        <dbReference type="ARBA" id="ARBA00004316"/>
    </source>
</evidence>
<dbReference type="SUPFAM" id="SSF81296">
    <property type="entry name" value="E set domains"/>
    <property type="match status" value="1"/>
</dbReference>
<dbReference type="RefSeq" id="WP_314011932.1">
    <property type="nucleotide sequence ID" value="NZ_JAVTTP010000001.1"/>
</dbReference>
<dbReference type="Pfam" id="PF01833">
    <property type="entry name" value="TIG"/>
    <property type="match status" value="1"/>
</dbReference>
<protein>
    <submittedName>
        <fullName evidence="5">IPT/TIG domain-containing protein</fullName>
    </submittedName>
</protein>
<dbReference type="SUPFAM" id="SSF51126">
    <property type="entry name" value="Pectin lyase-like"/>
    <property type="match status" value="3"/>
</dbReference>
<dbReference type="Gene3D" id="2.160.20.10">
    <property type="entry name" value="Single-stranded right-handed beta-helix, Pectin lyase-like"/>
    <property type="match status" value="2"/>
</dbReference>
<proteinExistence type="predicted"/>
<reference evidence="5 6" key="1">
    <citation type="submission" date="2023-09" db="EMBL/GenBank/DDBJ databases">
        <title>Novel taxa isolated from Blanes Bay.</title>
        <authorList>
            <person name="Rey-Velasco X."/>
            <person name="Lucena T."/>
        </authorList>
    </citation>
    <scope>NUCLEOTIDE SEQUENCE [LARGE SCALE GENOMIC DNA]</scope>
    <source>
        <strain evidence="5 6">S334</strain>
    </source>
</reference>
<keyword evidence="6" id="KW-1185">Reference proteome</keyword>